<organism evidence="2 3">
    <name type="scientific">candidate division WOR-3 bacterium</name>
    <dbReference type="NCBI Taxonomy" id="2052148"/>
    <lineage>
        <taxon>Bacteria</taxon>
        <taxon>Bacteria division WOR-3</taxon>
    </lineage>
</organism>
<comment type="caution">
    <text evidence="2">The sequence shown here is derived from an EMBL/GenBank/DDBJ whole genome shotgun (WGS) entry which is preliminary data.</text>
</comment>
<gene>
    <name evidence="2" type="ORF">DRP53_10345</name>
</gene>
<feature type="chain" id="PRO_5024952601" description="T9SS type A sorting domain-containing protein" evidence="1">
    <location>
        <begin position="29"/>
        <end position="464"/>
    </location>
</feature>
<dbReference type="PANTHER" id="PTHR42754">
    <property type="entry name" value="ENDOGLUCANASE"/>
    <property type="match status" value="1"/>
</dbReference>
<reference evidence="2 3" key="1">
    <citation type="submission" date="2018-06" db="EMBL/GenBank/DDBJ databases">
        <title>Extensive metabolic versatility and redundancy in microbially diverse, dynamic hydrothermal sediments.</title>
        <authorList>
            <person name="Dombrowski N."/>
            <person name="Teske A."/>
            <person name="Baker B.J."/>
        </authorList>
    </citation>
    <scope>NUCLEOTIDE SEQUENCE [LARGE SCALE GENOMIC DNA]</scope>
    <source>
        <strain evidence="2">B36_G15</strain>
    </source>
</reference>
<feature type="non-terminal residue" evidence="2">
    <location>
        <position position="464"/>
    </location>
</feature>
<protein>
    <recommendedName>
        <fullName evidence="4">T9SS type A sorting domain-containing protein</fullName>
    </recommendedName>
</protein>
<dbReference type="AlphaFoldDB" id="A0A660SCW8"/>
<dbReference type="Proteomes" id="UP000268469">
    <property type="component" value="Unassembled WGS sequence"/>
</dbReference>
<evidence type="ECO:0000256" key="1">
    <source>
        <dbReference type="SAM" id="SignalP"/>
    </source>
</evidence>
<dbReference type="InterPro" id="IPR011047">
    <property type="entry name" value="Quinoprotein_ADH-like_sf"/>
</dbReference>
<dbReference type="SUPFAM" id="SSF50998">
    <property type="entry name" value="Quinoprotein alcohol dehydrogenase-like"/>
    <property type="match status" value="1"/>
</dbReference>
<feature type="signal peptide" evidence="1">
    <location>
        <begin position="1"/>
        <end position="28"/>
    </location>
</feature>
<accession>A0A660SCW8</accession>
<keyword evidence="1" id="KW-0732">Signal</keyword>
<dbReference type="PANTHER" id="PTHR42754:SF1">
    <property type="entry name" value="LIPOPROTEIN"/>
    <property type="match status" value="1"/>
</dbReference>
<sequence>MRKRSVIVIIFLWAVTVFALFPCGIAFAQAPDTLWTKTYGGIYDDIAYSVKQTSDGGYIVAGYSSSFGAGGYDVYLVKTNSGGDTLWIRTYGGINDDRGYSVQQTADGGYIVAGFTKSFGAGGSDVYLIKIDANGDLLWAKTYGGGDHDVGYAVQQTTDGYIIAGRTNSFGAGSFDLYLIRTDTNGDTLWTKTYGGISTDGGYSVQETADGGYIAVGYTFSYGSGLGDVYLIKTDENGAIQWTKTYGGSRTEEGYSIEKTSDGGYIITGYTGSFGAGGNDVYLIKIDSGGDTLWTRSYGGTEGDDGRSVQQTADDGYIITGRTSSFGQGSEDVYLIRTDEDGNTIWTETFGGTADDGGRFVQETSDGGYIITGYTESFGAGYRDLYLIKIKPEPDIEEHQNQNTNTQALFIEIFPNPFRDRVNIRCRMEDGRWNSEDISLRIYDATGRLVKEFIPPTAYSSVPT</sequence>
<proteinExistence type="predicted"/>
<evidence type="ECO:0008006" key="4">
    <source>
        <dbReference type="Google" id="ProtNLM"/>
    </source>
</evidence>
<dbReference type="EMBL" id="QNBE01000143">
    <property type="protein sequence ID" value="RKX68638.1"/>
    <property type="molecule type" value="Genomic_DNA"/>
</dbReference>
<evidence type="ECO:0000313" key="2">
    <source>
        <dbReference type="EMBL" id="RKX68638.1"/>
    </source>
</evidence>
<evidence type="ECO:0000313" key="3">
    <source>
        <dbReference type="Proteomes" id="UP000268469"/>
    </source>
</evidence>
<name>A0A660SCW8_UNCW3</name>